<reference evidence="7 8" key="1">
    <citation type="submission" date="2020-01" db="EMBL/GenBank/DDBJ databases">
        <title>The possibility of degradation of plastic by Microbulbifer hydrolyticus IRE-31.</title>
        <authorList>
            <person name="Liu L."/>
        </authorList>
    </citation>
    <scope>NUCLEOTIDE SEQUENCE [LARGE SCALE GENOMIC DNA]</scope>
    <source>
        <strain evidence="7 8">IRE-31</strain>
    </source>
</reference>
<evidence type="ECO:0000259" key="5">
    <source>
        <dbReference type="SMART" id="SM00854"/>
    </source>
</evidence>
<dbReference type="Proteomes" id="UP000563601">
    <property type="component" value="Unassembled WGS sequence"/>
</dbReference>
<evidence type="ECO:0000313" key="8">
    <source>
        <dbReference type="Proteomes" id="UP000464675"/>
    </source>
</evidence>
<dbReference type="InterPro" id="IPR029052">
    <property type="entry name" value="Metallo-depent_PP-like"/>
</dbReference>
<dbReference type="RefSeq" id="WP_161858089.1">
    <property type="nucleotide sequence ID" value="NZ_CP047491.1"/>
</dbReference>
<dbReference type="EMBL" id="CP047491">
    <property type="protein sequence ID" value="QHQ38761.1"/>
    <property type="molecule type" value="Genomic_DNA"/>
</dbReference>
<dbReference type="Gene3D" id="3.60.21.10">
    <property type="match status" value="1"/>
</dbReference>
<evidence type="ECO:0000256" key="1">
    <source>
        <dbReference type="ARBA" id="ARBA00022598"/>
    </source>
</evidence>
<dbReference type="Gene3D" id="3.40.1190.10">
    <property type="entry name" value="Mur-like, catalytic domain"/>
    <property type="match status" value="1"/>
</dbReference>
<dbReference type="OrthoDB" id="9810718at2"/>
<dbReference type="InterPro" id="IPR051046">
    <property type="entry name" value="MurCDEF_CellWall_CoF430Synth"/>
</dbReference>
<dbReference type="Gene3D" id="3.90.190.20">
    <property type="entry name" value="Mur ligase, C-terminal domain"/>
    <property type="match status" value="1"/>
</dbReference>
<protein>
    <submittedName>
        <fullName evidence="7">UDP-N-acetylmuramoyl-tripeptide--D-alanyl-D-alanine ligase</fullName>
    </submittedName>
    <submittedName>
        <fullName evidence="6">UDP-N-acetylmuramyl pentapeptide synthase</fullName>
    </submittedName>
</protein>
<dbReference type="SUPFAM" id="SSF56300">
    <property type="entry name" value="Metallo-dependent phosphatases"/>
    <property type="match status" value="1"/>
</dbReference>
<sequence length="1611" mass="180660">MAKSNTLSDLLLRARPAVERELAELPPPYTLFFSVSDGKQRARVCHGRSEDLNALWLKLASQVRKLLKSAKLDARWLRIDWVTDSERLDWKTLRERFRVTKRGYFRHGLALDREWKTAFLEQELNGNAMLYGGNKIAHVVVNREKFRNYTALRFGKSTPLDFEDQTEVTLLSTEGLFVDSNTPPQLLYGPGRNAGRRVIDELDEPTSYNVINTSSRYLASQVHNSGRFEYGWHCCFDRAIGTYNTLRHASSTYAMTEGWEVTGDDRVKQSIDRALHYLTTKLIRQATLPSGEQAAFLVEANGEIKLGGNAVCLLALVKYAELTGSEDHHGLMDQLALGIQFMQDPASGKFVHVLNYPDLSVKEEFRIIYYDGEAAFGLMRLYGLTKDSRWLDIVEKAFEFFIANDHWQAHDHWLSYCVNELTLYRPEARYYQFGIQNVVGHLDFIIERITTFPTLLELMMAAERMVTRLRQEKEFTYLLQQMDLRKFYRALHTRAMYLLNGYFWPEYAMFFKNPGKITGSFYIRHHAFRVRIDDVEHYLSGFVAFRKYLLQGGCPVEFTPANANAALPIPEENQLPVLAWGGDVNLARRQHYRLEELGEKEVLGRIPALSQADLSVINLECVVATTGEQGVDKGERSPYYYRARPEMLKLLCHAGIDVVTTANNHSGDYGNQALLEQGFWLDGLGIGHTGSGANLTAALTPVIRPAGDLNVAIFSLDATQKQFAAGARQPGCAYLPLRDPQAWAALLKPRIEAARRHAPVVMVAVHWGANLEEEPSQAEITIGHAIIDAGADAVLGTSAHLLQGIEIYRDRPIIHDAGDLLFDSVRRSLKDSGIFQLFLSHRGVESIRFFPVGSGFGFSRQLSGRKGRAVTERYLDKCNRLGTQMVLLQDGSAQYQLAPPDRPHLALSKSQKTRYNLPLLDQVQRPPSPNWVVPEVPPEARITPTDIGPLRLLGVRSTPQIIEQRRLIFVETFWTLTTPVTENLRLDIRAVPVEQTPMPYWGKSMDHDPCDWQLPTSRWKTGIIYRDYYGLRPPPSRQLHNVDLRLEVGLKGPATHIEPTRVNDELISLRIQGREAATPDRQSTQTPSAQKTYNTIDGRKPPVYRTEFPPCIFREVAGQTWDAEQLAAVTGGHWLMPPPQDWFTRSVVSGQSFIQQSLTPAMFVAHKSDDRAYHERSSAEKYKQWDLHDKLPEIVRRAGSNLAGVIVQQPVAGLPEHLPVLQVTDPIQAIIELGLAARYRYRGDVIAVTGTAGKSSTVKMLGCMLGGREKVLTSLGNYNSRVGAPSMLASLSADHNAAVIEVAQSALWMKQGPITRRIHPTIAMITEIGVSQTTSRVKSTRDTALWKSRIFDGLIGRSVAIVGEHLQHFDYILEKARQHAKRVITFGTSEQAEVRILDVQGDSLGSQVEIVVAGEVHKLSIPAPSIGMVHNAVASLCAIYAMGRSIGEAAVALQQLQLDEGHLDQTRLHFPHGKVQIIDDSWNATVSSMLNAFSVLKQTPVAGDGRRIAALGRMVELGDEAESLHGSLAQPLMDADVDLIVTHGEEMHFLRKRLPERILGPHFSSIEEMANYLLVTAQKDDLILIKGSRRDSDFGTLPKLLKKLTENRVTA</sequence>
<feature type="domain" description="Capsule synthesis protein CapA" evidence="5">
    <location>
        <begin position="577"/>
        <end position="824"/>
    </location>
</feature>
<evidence type="ECO:0000313" key="9">
    <source>
        <dbReference type="Proteomes" id="UP000563601"/>
    </source>
</evidence>
<dbReference type="PANTHER" id="PTHR43024:SF1">
    <property type="entry name" value="UDP-N-ACETYLMURAMOYL-TRIPEPTIDE--D-ALANYL-D-ALANINE LIGASE"/>
    <property type="match status" value="1"/>
</dbReference>
<dbReference type="Pfam" id="PF02875">
    <property type="entry name" value="Mur_ligase_C"/>
    <property type="match status" value="1"/>
</dbReference>
<dbReference type="SUPFAM" id="SSF48208">
    <property type="entry name" value="Six-hairpin glycosidases"/>
    <property type="match status" value="1"/>
</dbReference>
<dbReference type="PANTHER" id="PTHR43024">
    <property type="entry name" value="UDP-N-ACETYLMURAMOYL-TRIPEPTIDE--D-ALANYL-D-ALANINE LIGASE"/>
    <property type="match status" value="1"/>
</dbReference>
<dbReference type="Pfam" id="PF09587">
    <property type="entry name" value="PGA_cap"/>
    <property type="match status" value="1"/>
</dbReference>
<proteinExistence type="predicted"/>
<accession>A0A6P1TAG1</accession>
<dbReference type="InterPro" id="IPR008928">
    <property type="entry name" value="6-hairpin_glycosidase_sf"/>
</dbReference>
<name>A0A6P1TAG1_9GAMM</name>
<keyword evidence="2" id="KW-0547">Nucleotide-binding</keyword>
<organism evidence="6 9">
    <name type="scientific">Microbulbifer hydrolyticus</name>
    <dbReference type="NCBI Taxonomy" id="48074"/>
    <lineage>
        <taxon>Bacteria</taxon>
        <taxon>Pseudomonadati</taxon>
        <taxon>Pseudomonadota</taxon>
        <taxon>Gammaproteobacteria</taxon>
        <taxon>Cellvibrionales</taxon>
        <taxon>Microbulbiferaceae</taxon>
        <taxon>Microbulbifer</taxon>
    </lineage>
</organism>
<keyword evidence="1 7" id="KW-0436">Ligase</keyword>
<dbReference type="InterPro" id="IPR036565">
    <property type="entry name" value="Mur-like_cat_sf"/>
</dbReference>
<gene>
    <name evidence="7" type="ORF">GTQ55_07015</name>
    <name evidence="6" type="ORF">HNQ53_000987</name>
</gene>
<evidence type="ECO:0000256" key="4">
    <source>
        <dbReference type="SAM" id="MobiDB-lite"/>
    </source>
</evidence>
<dbReference type="CDD" id="cd07381">
    <property type="entry name" value="MPP_CapA"/>
    <property type="match status" value="1"/>
</dbReference>
<evidence type="ECO:0000256" key="3">
    <source>
        <dbReference type="ARBA" id="ARBA00022840"/>
    </source>
</evidence>
<dbReference type="InterPro" id="IPR036615">
    <property type="entry name" value="Mur_ligase_C_dom_sf"/>
</dbReference>
<evidence type="ECO:0000313" key="6">
    <source>
        <dbReference type="EMBL" id="MBB5210799.1"/>
    </source>
</evidence>
<dbReference type="GO" id="GO:0005524">
    <property type="term" value="F:ATP binding"/>
    <property type="evidence" value="ECO:0007669"/>
    <property type="project" value="UniProtKB-KW"/>
</dbReference>
<evidence type="ECO:0000256" key="2">
    <source>
        <dbReference type="ARBA" id="ARBA00022741"/>
    </source>
</evidence>
<dbReference type="GO" id="GO:0005975">
    <property type="term" value="P:carbohydrate metabolic process"/>
    <property type="evidence" value="ECO:0007669"/>
    <property type="project" value="InterPro"/>
</dbReference>
<keyword evidence="3" id="KW-0067">ATP-binding</keyword>
<feature type="region of interest" description="Disordered" evidence="4">
    <location>
        <begin position="1074"/>
        <end position="1100"/>
    </location>
</feature>
<dbReference type="SUPFAM" id="SSF53623">
    <property type="entry name" value="MurD-like peptide ligases, catalytic domain"/>
    <property type="match status" value="1"/>
</dbReference>
<dbReference type="EMBL" id="JACHHR010000001">
    <property type="protein sequence ID" value="MBB5210799.1"/>
    <property type="molecule type" value="Genomic_DNA"/>
</dbReference>
<dbReference type="Pfam" id="PF08245">
    <property type="entry name" value="Mur_ligase_M"/>
    <property type="match status" value="1"/>
</dbReference>
<dbReference type="GO" id="GO:0016881">
    <property type="term" value="F:acid-amino acid ligase activity"/>
    <property type="evidence" value="ECO:0007669"/>
    <property type="project" value="InterPro"/>
</dbReference>
<dbReference type="InterPro" id="IPR013221">
    <property type="entry name" value="Mur_ligase_cen"/>
</dbReference>
<dbReference type="SUPFAM" id="SSF53244">
    <property type="entry name" value="MurD-like peptide ligases, peptide-binding domain"/>
    <property type="match status" value="1"/>
</dbReference>
<dbReference type="Proteomes" id="UP000464675">
    <property type="component" value="Chromosome"/>
</dbReference>
<keyword evidence="8" id="KW-1185">Reference proteome</keyword>
<dbReference type="InterPro" id="IPR019079">
    <property type="entry name" value="Capsule_synth_CapA"/>
</dbReference>
<dbReference type="InterPro" id="IPR004101">
    <property type="entry name" value="Mur_ligase_C"/>
</dbReference>
<dbReference type="SMART" id="SM00854">
    <property type="entry name" value="PGA_cap"/>
    <property type="match status" value="1"/>
</dbReference>
<evidence type="ECO:0000313" key="7">
    <source>
        <dbReference type="EMBL" id="QHQ38761.1"/>
    </source>
</evidence>
<reference evidence="6 9" key="2">
    <citation type="submission" date="2020-08" db="EMBL/GenBank/DDBJ databases">
        <title>Genomic Encyclopedia of Type Strains, Phase IV (KMG-IV): sequencing the most valuable type-strain genomes for metagenomic binning, comparative biology and taxonomic classification.</title>
        <authorList>
            <person name="Goeker M."/>
        </authorList>
    </citation>
    <scope>NUCLEOTIDE SEQUENCE [LARGE SCALE GENOMIC DNA]</scope>
    <source>
        <strain evidence="6 9">DSM 11525</strain>
    </source>
</reference>
<feature type="compositionally biased region" description="Polar residues" evidence="4">
    <location>
        <begin position="1080"/>
        <end position="1095"/>
    </location>
</feature>